<dbReference type="Pfam" id="PF01979">
    <property type="entry name" value="Amidohydro_1"/>
    <property type="match status" value="1"/>
</dbReference>
<feature type="domain" description="Amidohydrolase-related" evidence="7">
    <location>
        <begin position="47"/>
        <end position="413"/>
    </location>
</feature>
<organism evidence="8 9">
    <name type="scientific">Peptoniphilus indolicus</name>
    <dbReference type="NCBI Taxonomy" id="33030"/>
    <lineage>
        <taxon>Bacteria</taxon>
        <taxon>Bacillati</taxon>
        <taxon>Bacillota</taxon>
        <taxon>Tissierellia</taxon>
        <taxon>Tissierellales</taxon>
        <taxon>Peptoniphilaceae</taxon>
        <taxon>Peptoniphilus</taxon>
    </lineage>
</organism>
<feature type="binding site" evidence="6">
    <location>
        <position position="146"/>
    </location>
    <ligand>
        <name>Zn(2+)</name>
        <dbReference type="ChEBI" id="CHEBI:29105"/>
        <label>1</label>
    </ligand>
</feature>
<dbReference type="GO" id="GO:0008270">
    <property type="term" value="F:zinc ion binding"/>
    <property type="evidence" value="ECO:0007669"/>
    <property type="project" value="UniProtKB-UniRule"/>
</dbReference>
<comment type="function">
    <text evidence="1 6">Catalyzes the reversible cyclization of carbamoyl aspartate to dihydroorotate.</text>
</comment>
<feature type="binding site" evidence="6">
    <location>
        <position position="55"/>
    </location>
    <ligand>
        <name>Zn(2+)</name>
        <dbReference type="ChEBI" id="CHEBI:29105"/>
        <label>1</label>
    </ligand>
</feature>
<evidence type="ECO:0000313" key="9">
    <source>
        <dbReference type="Proteomes" id="UP000254777"/>
    </source>
</evidence>
<dbReference type="InterPro" id="IPR011059">
    <property type="entry name" value="Metal-dep_hydrolase_composite"/>
</dbReference>
<gene>
    <name evidence="6 8" type="primary">pyrC</name>
    <name evidence="8" type="ORF">NCTC11088_01251</name>
</gene>
<dbReference type="RefSeq" id="WP_115312108.1">
    <property type="nucleotide sequence ID" value="NZ_UGTH01000001.1"/>
</dbReference>
<feature type="binding site" evidence="6">
    <location>
        <position position="303"/>
    </location>
    <ligand>
        <name>substrate</name>
    </ligand>
</feature>
<feature type="binding site" evidence="6">
    <location>
        <begin position="57"/>
        <end position="59"/>
    </location>
    <ligand>
        <name>substrate</name>
    </ligand>
</feature>
<feature type="binding site" evidence="6">
    <location>
        <position position="146"/>
    </location>
    <ligand>
        <name>Zn(2+)</name>
        <dbReference type="ChEBI" id="CHEBI:29105"/>
        <label>2</label>
    </ligand>
</feature>
<dbReference type="PANTHER" id="PTHR43668">
    <property type="entry name" value="ALLANTOINASE"/>
    <property type="match status" value="1"/>
</dbReference>
<dbReference type="Proteomes" id="UP000254777">
    <property type="component" value="Unassembled WGS sequence"/>
</dbReference>
<proteinExistence type="inferred from homology"/>
<dbReference type="GO" id="GO:0004151">
    <property type="term" value="F:dihydroorotase activity"/>
    <property type="evidence" value="ECO:0007669"/>
    <property type="project" value="UniProtKB-UniRule"/>
</dbReference>
<evidence type="ECO:0000256" key="4">
    <source>
        <dbReference type="ARBA" id="ARBA00022801"/>
    </source>
</evidence>
<dbReference type="EC" id="3.5.2.3" evidence="6"/>
<evidence type="ECO:0000313" key="8">
    <source>
        <dbReference type="EMBL" id="SUB75455.1"/>
    </source>
</evidence>
<dbReference type="GO" id="GO:0044205">
    <property type="term" value="P:'de novo' UMP biosynthetic process"/>
    <property type="evidence" value="ECO:0007669"/>
    <property type="project" value="UniProtKB-UniRule"/>
</dbReference>
<keyword evidence="4 6" id="KW-0378">Hydrolase</keyword>
<feature type="binding site" evidence="6">
    <location>
        <position position="173"/>
    </location>
    <ligand>
        <name>Zn(2+)</name>
        <dbReference type="ChEBI" id="CHEBI:29105"/>
        <label>2</label>
    </ligand>
</feature>
<dbReference type="PROSITE" id="PS00483">
    <property type="entry name" value="DIHYDROOROTASE_2"/>
    <property type="match status" value="1"/>
</dbReference>
<comment type="caution">
    <text evidence="6">Lacks conserved residue(s) required for the propagation of feature annotation.</text>
</comment>
<dbReference type="InterPro" id="IPR002195">
    <property type="entry name" value="Dihydroorotase_CS"/>
</dbReference>
<dbReference type="InterPro" id="IPR032466">
    <property type="entry name" value="Metal_Hydrolase"/>
</dbReference>
<keyword evidence="3 6" id="KW-0479">Metal-binding</keyword>
<keyword evidence="6" id="KW-0862">Zinc</keyword>
<accession>A0A379DD19</accession>
<feature type="binding site" evidence="6">
    <location>
        <position position="89"/>
    </location>
    <ligand>
        <name>substrate</name>
    </ligand>
</feature>
<evidence type="ECO:0000256" key="5">
    <source>
        <dbReference type="ARBA" id="ARBA00022975"/>
    </source>
</evidence>
<protein>
    <recommendedName>
        <fullName evidence="6">Dihydroorotase</fullName>
        <shortName evidence="6">DHOase</shortName>
        <ecNumber evidence="6">3.5.2.3</ecNumber>
    </recommendedName>
</protein>
<comment type="catalytic activity">
    <reaction evidence="6">
        <text>(S)-dihydroorotate + H2O = N-carbamoyl-L-aspartate + H(+)</text>
        <dbReference type="Rhea" id="RHEA:24296"/>
        <dbReference type="ChEBI" id="CHEBI:15377"/>
        <dbReference type="ChEBI" id="CHEBI:15378"/>
        <dbReference type="ChEBI" id="CHEBI:30864"/>
        <dbReference type="ChEBI" id="CHEBI:32814"/>
        <dbReference type="EC" id="3.5.2.3"/>
    </reaction>
</comment>
<comment type="pathway">
    <text evidence="6">Pyrimidine metabolism; UMP biosynthesis via de novo pathway; (S)-dihydroorotate from bicarbonate: step 3/3.</text>
</comment>
<dbReference type="UniPathway" id="UPA00070">
    <property type="reaction ID" value="UER00117"/>
</dbReference>
<dbReference type="GO" id="GO:0006145">
    <property type="term" value="P:purine nucleobase catabolic process"/>
    <property type="evidence" value="ECO:0007669"/>
    <property type="project" value="TreeGrafter"/>
</dbReference>
<dbReference type="Gene3D" id="3.20.20.140">
    <property type="entry name" value="Metal-dependent hydrolases"/>
    <property type="match status" value="1"/>
</dbReference>
<dbReference type="NCBIfam" id="TIGR00857">
    <property type="entry name" value="pyrC_multi"/>
    <property type="match status" value="1"/>
</dbReference>
<dbReference type="SUPFAM" id="SSF51556">
    <property type="entry name" value="Metallo-dependent hydrolases"/>
    <property type="match status" value="1"/>
</dbReference>
<dbReference type="GO" id="GO:0004038">
    <property type="term" value="F:allantoinase activity"/>
    <property type="evidence" value="ECO:0007669"/>
    <property type="project" value="TreeGrafter"/>
</dbReference>
<name>A0A379DD19_9FIRM</name>
<feature type="binding site" evidence="6">
    <location>
        <position position="272"/>
    </location>
    <ligand>
        <name>substrate</name>
    </ligand>
</feature>
<reference evidence="8 9" key="1">
    <citation type="submission" date="2018-06" db="EMBL/GenBank/DDBJ databases">
        <authorList>
            <consortium name="Pathogen Informatics"/>
            <person name="Doyle S."/>
        </authorList>
    </citation>
    <scope>NUCLEOTIDE SEQUENCE [LARGE SCALE GENOMIC DNA]</scope>
    <source>
        <strain evidence="8 9">NCTC11088</strain>
    </source>
</reference>
<feature type="binding site" evidence="6">
    <location>
        <position position="226"/>
    </location>
    <ligand>
        <name>Zn(2+)</name>
        <dbReference type="ChEBI" id="CHEBI:29105"/>
        <label>2</label>
    </ligand>
</feature>
<dbReference type="PANTHER" id="PTHR43668:SF2">
    <property type="entry name" value="ALLANTOINASE"/>
    <property type="match status" value="1"/>
</dbReference>
<dbReference type="AlphaFoldDB" id="A0A379DD19"/>
<evidence type="ECO:0000256" key="1">
    <source>
        <dbReference type="ARBA" id="ARBA00002368"/>
    </source>
</evidence>
<dbReference type="GO" id="GO:0005737">
    <property type="term" value="C:cytoplasm"/>
    <property type="evidence" value="ECO:0007669"/>
    <property type="project" value="TreeGrafter"/>
</dbReference>
<feature type="active site" evidence="6">
    <location>
        <position position="299"/>
    </location>
</feature>
<dbReference type="InterPro" id="IPR004722">
    <property type="entry name" value="DHOase"/>
</dbReference>
<dbReference type="SUPFAM" id="SSF51338">
    <property type="entry name" value="Composite domain of metallo-dependent hydrolases"/>
    <property type="match status" value="1"/>
</dbReference>
<comment type="cofactor">
    <cofactor evidence="6">
        <name>Zn(2+)</name>
        <dbReference type="ChEBI" id="CHEBI:29105"/>
    </cofactor>
    <text evidence="6">Binds 2 Zn(2+) ions per subunit.</text>
</comment>
<dbReference type="NCBIfam" id="NF006839">
    <property type="entry name" value="PRK09357.1-4"/>
    <property type="match status" value="1"/>
</dbReference>
<feature type="binding site" evidence="6">
    <location>
        <position position="299"/>
    </location>
    <ligand>
        <name>Zn(2+)</name>
        <dbReference type="ChEBI" id="CHEBI:29105"/>
        <label>1</label>
    </ligand>
</feature>
<comment type="similarity">
    <text evidence="2 6">Belongs to the metallo-dependent hydrolases superfamily. DHOase family. Class I DHOase subfamily.</text>
</comment>
<dbReference type="HAMAP" id="MF_00220_B">
    <property type="entry name" value="PyrC_classI_B"/>
    <property type="match status" value="1"/>
</dbReference>
<dbReference type="EMBL" id="UGTH01000001">
    <property type="protein sequence ID" value="SUB75455.1"/>
    <property type="molecule type" value="Genomic_DNA"/>
</dbReference>
<dbReference type="CDD" id="cd01317">
    <property type="entry name" value="DHOase_IIa"/>
    <property type="match status" value="1"/>
</dbReference>
<evidence type="ECO:0000256" key="2">
    <source>
        <dbReference type="ARBA" id="ARBA00010286"/>
    </source>
</evidence>
<evidence type="ECO:0000259" key="7">
    <source>
        <dbReference type="Pfam" id="PF01979"/>
    </source>
</evidence>
<dbReference type="PROSITE" id="PS00482">
    <property type="entry name" value="DIHYDROOROTASE_1"/>
    <property type="match status" value="1"/>
</dbReference>
<evidence type="ECO:0000256" key="6">
    <source>
        <dbReference type="HAMAP-Rule" id="MF_00220"/>
    </source>
</evidence>
<feature type="binding site" evidence="6">
    <location>
        <position position="57"/>
    </location>
    <ligand>
        <name>Zn(2+)</name>
        <dbReference type="ChEBI" id="CHEBI:29105"/>
        <label>1</label>
    </ligand>
</feature>
<sequence length="416" mass="45591">MIIKNIRIIDPKSCIDEVTDILIEGERIKKIGDIDSMGDIDGTNLVMAPGFIDVHVHFRDPGFTHKEDIHTGAKSAAAGGYTTVICMANTKPIMDNVETLSDFNNRASKEDINVLTISALTKNFNGNELVDMHAMIENGALGFTDDGIPNTNNPLILEAMRKAKELDVPISFHEEDPNLNVENGINHGVVSDEMGLFGAPSYSEDVMVAREGVFALETGCKVNIQHISSAGAVELVRYFKSRGANIYAEATPHHFTSTEELVREKGTLAKMNPPLRTEVDRKAIIEGLKDGTIDIIATDHAPHIKDEKMVEFTKAPSGIIGLETAFGLGFTNLVKKGHLSLMELIGKMTINPAELYKLERGSIEVGAVADLVIFDIDEEFVVDKFHSKSSNSPYIGEKLFGKIKYTICNGKVVYKE</sequence>
<dbReference type="InterPro" id="IPR050138">
    <property type="entry name" value="DHOase/Allantoinase_Hydrolase"/>
</dbReference>
<evidence type="ECO:0000256" key="3">
    <source>
        <dbReference type="ARBA" id="ARBA00022723"/>
    </source>
</evidence>
<dbReference type="InterPro" id="IPR006680">
    <property type="entry name" value="Amidohydro-rel"/>
</dbReference>
<keyword evidence="5 6" id="KW-0665">Pyrimidine biosynthesis</keyword>